<evidence type="ECO:0000313" key="7">
    <source>
        <dbReference type="EMBL" id="NGP89624.1"/>
    </source>
</evidence>
<protein>
    <submittedName>
        <fullName evidence="7">ABC transporter ATP-binding protein</fullName>
    </submittedName>
</protein>
<dbReference type="InterPro" id="IPR050763">
    <property type="entry name" value="ABC_transporter_ATP-binding"/>
</dbReference>
<dbReference type="Proteomes" id="UP000479132">
    <property type="component" value="Unassembled WGS sequence"/>
</dbReference>
<gene>
    <name evidence="7" type="ORF">G3569_14795</name>
</gene>
<evidence type="ECO:0000259" key="6">
    <source>
        <dbReference type="PROSITE" id="PS50893"/>
    </source>
</evidence>
<dbReference type="Gene3D" id="3.40.50.300">
    <property type="entry name" value="P-loop containing nucleotide triphosphate hydrolases"/>
    <property type="match status" value="1"/>
</dbReference>
<name>A0A6M1TFR0_9BACT</name>
<dbReference type="PROSITE" id="PS00211">
    <property type="entry name" value="ABC_TRANSPORTER_1"/>
    <property type="match status" value="1"/>
</dbReference>
<evidence type="ECO:0000256" key="5">
    <source>
        <dbReference type="ARBA" id="ARBA00022840"/>
    </source>
</evidence>
<dbReference type="RefSeq" id="WP_165270564.1">
    <property type="nucleotide sequence ID" value="NZ_JAALLS010000022.1"/>
</dbReference>
<dbReference type="SMART" id="SM00382">
    <property type="entry name" value="AAA"/>
    <property type="match status" value="1"/>
</dbReference>
<evidence type="ECO:0000256" key="3">
    <source>
        <dbReference type="ARBA" id="ARBA00022458"/>
    </source>
</evidence>
<organism evidence="7 8">
    <name type="scientific">Fodinibius halophilus</name>
    <dbReference type="NCBI Taxonomy" id="1736908"/>
    <lineage>
        <taxon>Bacteria</taxon>
        <taxon>Pseudomonadati</taxon>
        <taxon>Balneolota</taxon>
        <taxon>Balneolia</taxon>
        <taxon>Balneolales</taxon>
        <taxon>Balneolaceae</taxon>
        <taxon>Fodinibius</taxon>
    </lineage>
</organism>
<dbReference type="InterPro" id="IPR027417">
    <property type="entry name" value="P-loop_NTPase"/>
</dbReference>
<dbReference type="InterPro" id="IPR003439">
    <property type="entry name" value="ABC_transporter-like_ATP-bd"/>
</dbReference>
<reference evidence="7 8" key="1">
    <citation type="submission" date="2020-02" db="EMBL/GenBank/DDBJ databases">
        <title>Aliifodinibius halophilus 2W32, complete genome.</title>
        <authorList>
            <person name="Li Y."/>
            <person name="Wu S."/>
        </authorList>
    </citation>
    <scope>NUCLEOTIDE SEQUENCE [LARGE SCALE GENOMIC DNA]</scope>
    <source>
        <strain evidence="7 8">2W32</strain>
    </source>
</reference>
<keyword evidence="3" id="KW-0536">Nodulation</keyword>
<dbReference type="PROSITE" id="PS50893">
    <property type="entry name" value="ABC_TRANSPORTER_2"/>
    <property type="match status" value="1"/>
</dbReference>
<keyword evidence="8" id="KW-1185">Reference proteome</keyword>
<dbReference type="PANTHER" id="PTHR42711">
    <property type="entry name" value="ABC TRANSPORTER ATP-BINDING PROTEIN"/>
    <property type="match status" value="1"/>
</dbReference>
<dbReference type="GO" id="GO:0016887">
    <property type="term" value="F:ATP hydrolysis activity"/>
    <property type="evidence" value="ECO:0007669"/>
    <property type="project" value="InterPro"/>
</dbReference>
<dbReference type="Pfam" id="PF00005">
    <property type="entry name" value="ABC_tran"/>
    <property type="match status" value="1"/>
</dbReference>
<evidence type="ECO:0000313" key="8">
    <source>
        <dbReference type="Proteomes" id="UP000479132"/>
    </source>
</evidence>
<dbReference type="CDD" id="cd03230">
    <property type="entry name" value="ABC_DR_subfamily_A"/>
    <property type="match status" value="1"/>
</dbReference>
<comment type="caution">
    <text evidence="7">The sequence shown here is derived from an EMBL/GenBank/DDBJ whole genome shotgun (WGS) entry which is preliminary data.</text>
</comment>
<proteinExistence type="inferred from homology"/>
<keyword evidence="5 7" id="KW-0067">ATP-binding</keyword>
<keyword evidence="4" id="KW-0547">Nucleotide-binding</keyword>
<dbReference type="SUPFAM" id="SSF52540">
    <property type="entry name" value="P-loop containing nucleoside triphosphate hydrolases"/>
    <property type="match status" value="1"/>
</dbReference>
<evidence type="ECO:0000256" key="1">
    <source>
        <dbReference type="ARBA" id="ARBA00005417"/>
    </source>
</evidence>
<comment type="similarity">
    <text evidence="1">Belongs to the ABC transporter superfamily.</text>
</comment>
<dbReference type="PANTHER" id="PTHR42711:SF5">
    <property type="entry name" value="ABC TRANSPORTER ATP-BINDING PROTEIN NATA"/>
    <property type="match status" value="1"/>
</dbReference>
<evidence type="ECO:0000256" key="2">
    <source>
        <dbReference type="ARBA" id="ARBA00022448"/>
    </source>
</evidence>
<sequence>MNAIEINNLTKKYKKSICAVDDFSLAIPSSSIFGIVGPNGAGKSTVMNILAGVINKTEGSFTILGKQIKKGGYEYKREVGFVLDKPHYIEKLSVIDYLNFCAAMYELPAKEIEMRVSELLHFFELDEKKDERIEFCSKGMKKKVSLAAAMIHQPKLLILDEPLEGIDPVAVKQIKDTLRLMAEKGVTVILSSHNLDAVEKFCDEVAIIDKGKLVFQCKTQKIRAKIKNELTKETYESLEEIFIDAVSTKDTKKGSKKLSWL</sequence>
<accession>A0A6M1TFR0</accession>
<dbReference type="InterPro" id="IPR017871">
    <property type="entry name" value="ABC_transporter-like_CS"/>
</dbReference>
<keyword evidence="2" id="KW-0813">Transport</keyword>
<dbReference type="GO" id="GO:0005524">
    <property type="term" value="F:ATP binding"/>
    <property type="evidence" value="ECO:0007669"/>
    <property type="project" value="UniProtKB-KW"/>
</dbReference>
<feature type="domain" description="ABC transporter" evidence="6">
    <location>
        <begin position="4"/>
        <end position="235"/>
    </location>
</feature>
<dbReference type="InterPro" id="IPR003593">
    <property type="entry name" value="AAA+_ATPase"/>
</dbReference>
<dbReference type="EMBL" id="JAALLS010000022">
    <property type="protein sequence ID" value="NGP89624.1"/>
    <property type="molecule type" value="Genomic_DNA"/>
</dbReference>
<dbReference type="AlphaFoldDB" id="A0A6M1TFR0"/>
<evidence type="ECO:0000256" key="4">
    <source>
        <dbReference type="ARBA" id="ARBA00022741"/>
    </source>
</evidence>